<protein>
    <recommendedName>
        <fullName evidence="1">DEP domain-containing protein</fullName>
    </recommendedName>
</protein>
<name>A0A7S4HGZ1_9EUKA</name>
<dbReference type="InterPro" id="IPR036388">
    <property type="entry name" value="WH-like_DNA-bd_sf"/>
</dbReference>
<dbReference type="PROSITE" id="PS50186">
    <property type="entry name" value="DEP"/>
    <property type="match status" value="1"/>
</dbReference>
<dbReference type="GO" id="GO:0035556">
    <property type="term" value="P:intracellular signal transduction"/>
    <property type="evidence" value="ECO:0007669"/>
    <property type="project" value="InterPro"/>
</dbReference>
<gene>
    <name evidence="2" type="ORF">VSP0166_LOCUS132</name>
</gene>
<dbReference type="PANTHER" id="PTHR46361:SF3">
    <property type="entry name" value="ELECTRON CARRIER_ PROTEIN DISULFIDE OXIDOREDUCTASE"/>
    <property type="match status" value="1"/>
</dbReference>
<dbReference type="InterPro" id="IPR036249">
    <property type="entry name" value="Thioredoxin-like_sf"/>
</dbReference>
<dbReference type="PANTHER" id="PTHR46361">
    <property type="entry name" value="ELECTRON CARRIER/ PROTEIN DISULFIDE OXIDOREDUCTASE"/>
    <property type="match status" value="1"/>
</dbReference>
<accession>A0A7S4HGZ1</accession>
<dbReference type="SMART" id="SM00049">
    <property type="entry name" value="DEP"/>
    <property type="match status" value="1"/>
</dbReference>
<proteinExistence type="predicted"/>
<organism evidence="2">
    <name type="scientific">Vannella robusta</name>
    <dbReference type="NCBI Taxonomy" id="1487602"/>
    <lineage>
        <taxon>Eukaryota</taxon>
        <taxon>Amoebozoa</taxon>
        <taxon>Discosea</taxon>
        <taxon>Flabellinia</taxon>
        <taxon>Vannellidae</taxon>
        <taxon>Vannella</taxon>
    </lineage>
</organism>
<dbReference type="InterPro" id="IPR006869">
    <property type="entry name" value="DUF547"/>
</dbReference>
<dbReference type="AlphaFoldDB" id="A0A7S4HGZ1"/>
<dbReference type="Pfam" id="PF00610">
    <property type="entry name" value="DEP"/>
    <property type="match status" value="1"/>
</dbReference>
<dbReference type="CDD" id="cd04371">
    <property type="entry name" value="DEP"/>
    <property type="match status" value="1"/>
</dbReference>
<evidence type="ECO:0000259" key="1">
    <source>
        <dbReference type="PROSITE" id="PS50186"/>
    </source>
</evidence>
<dbReference type="SUPFAM" id="SSF52833">
    <property type="entry name" value="Thioredoxin-like"/>
    <property type="match status" value="1"/>
</dbReference>
<reference evidence="2" key="1">
    <citation type="submission" date="2021-01" db="EMBL/GenBank/DDBJ databases">
        <authorList>
            <person name="Corre E."/>
            <person name="Pelletier E."/>
            <person name="Niang G."/>
            <person name="Scheremetjew M."/>
            <person name="Finn R."/>
            <person name="Kale V."/>
            <person name="Holt S."/>
            <person name="Cochrane G."/>
            <person name="Meng A."/>
            <person name="Brown T."/>
            <person name="Cohen L."/>
        </authorList>
    </citation>
    <scope>NUCLEOTIDE SEQUENCE</scope>
    <source>
        <strain evidence="2">DIVA3 518/3/11/1/6</strain>
    </source>
</reference>
<sequence>MEVNLHERPSLWKEMRDRTGGKSSVPQIFFHSDYIGGCSDLEKLVAEGKLNDRLQTALLGEDGSYWDFLEKSIDQTSTSSVNEELHVPCHGITPEMLKIYETMRSSTGIEMRTKLQGLKLIRNCFTGADVEQWLVRTLEVPKSSATVLAQKLLDLRFFCPQGKHSNSSLFDSEVIYKCFEDIVPSLNTKTDWSGEVRPATEVIDEMRRLLLDLECRFIAQSGREVDYKAISESSAFKNYKLCVMELQKVSLAGLSEHEMLAFFINTYNILMIHGAIEYGPPKDALSRRSFFHKVSYLIDGDQYSLHDIEHGILRCNRKPPGSLFKTFGNSDPRSKYILKVFDPRIHFTLVCGAKSCPPIKVYNAETIDEALQIATESFISEEVVADLAKREVKMSRLFDWFANDFGESQEDILLFVLPFCGGEQKTALVKLLGLDRDKIKVSYSDYDWNLNIGSMDEHHEDFL</sequence>
<dbReference type="Gene3D" id="1.10.10.10">
    <property type="entry name" value="Winged helix-like DNA-binding domain superfamily/Winged helix DNA-binding domain"/>
    <property type="match status" value="1"/>
</dbReference>
<dbReference type="Gene3D" id="3.40.30.10">
    <property type="entry name" value="Glutaredoxin"/>
    <property type="match status" value="1"/>
</dbReference>
<dbReference type="SUPFAM" id="SSF46785">
    <property type="entry name" value="Winged helix' DNA-binding domain"/>
    <property type="match status" value="1"/>
</dbReference>
<dbReference type="InterPro" id="IPR000591">
    <property type="entry name" value="DEP_dom"/>
</dbReference>
<dbReference type="EMBL" id="HBKP01000175">
    <property type="protein sequence ID" value="CAE2198805.1"/>
    <property type="molecule type" value="Transcribed_RNA"/>
</dbReference>
<dbReference type="InterPro" id="IPR036390">
    <property type="entry name" value="WH_DNA-bd_sf"/>
</dbReference>
<feature type="domain" description="DEP" evidence="1">
    <location>
        <begin position="105"/>
        <end position="180"/>
    </location>
</feature>
<dbReference type="PROSITE" id="PS51354">
    <property type="entry name" value="GLUTAREDOXIN_2"/>
    <property type="match status" value="1"/>
</dbReference>
<dbReference type="Pfam" id="PF04784">
    <property type="entry name" value="DUF547"/>
    <property type="match status" value="1"/>
</dbReference>
<evidence type="ECO:0000313" key="2">
    <source>
        <dbReference type="EMBL" id="CAE2198805.1"/>
    </source>
</evidence>